<dbReference type="PANTHER" id="PTHR35789:SF1">
    <property type="entry name" value="SPORE GERMINATION PROTEIN B3"/>
    <property type="match status" value="1"/>
</dbReference>
<gene>
    <name evidence="10" type="ORF">M0651_08560</name>
</gene>
<evidence type="ECO:0000256" key="2">
    <source>
        <dbReference type="ARBA" id="ARBA00007886"/>
    </source>
</evidence>
<dbReference type="AlphaFoldDB" id="A0A9X2BNU4"/>
<evidence type="ECO:0000313" key="11">
    <source>
        <dbReference type="Proteomes" id="UP001139534"/>
    </source>
</evidence>
<dbReference type="Gene3D" id="3.30.300.210">
    <property type="entry name" value="Nutrient germinant receptor protein C, domain 3"/>
    <property type="match status" value="1"/>
</dbReference>
<organism evidence="10 11">
    <name type="scientific">Paenibacillus mellifer</name>
    <dbReference type="NCBI Taxonomy" id="2937794"/>
    <lineage>
        <taxon>Bacteria</taxon>
        <taxon>Bacillati</taxon>
        <taxon>Bacillota</taxon>
        <taxon>Bacilli</taxon>
        <taxon>Bacillales</taxon>
        <taxon>Paenibacillaceae</taxon>
        <taxon>Paenibacillus</taxon>
    </lineage>
</organism>
<comment type="subcellular location">
    <subcellularLocation>
        <location evidence="1">Membrane</location>
        <topology evidence="1">Lipid-anchor</topology>
    </subcellularLocation>
</comment>
<evidence type="ECO:0000313" key="10">
    <source>
        <dbReference type="EMBL" id="MCK8487219.1"/>
    </source>
</evidence>
<dbReference type="PROSITE" id="PS51257">
    <property type="entry name" value="PROKAR_LIPOPROTEIN"/>
    <property type="match status" value="1"/>
</dbReference>
<keyword evidence="5" id="KW-0472">Membrane</keyword>
<dbReference type="GO" id="GO:0016020">
    <property type="term" value="C:membrane"/>
    <property type="evidence" value="ECO:0007669"/>
    <property type="project" value="UniProtKB-SubCell"/>
</dbReference>
<evidence type="ECO:0000256" key="7">
    <source>
        <dbReference type="ARBA" id="ARBA00023288"/>
    </source>
</evidence>
<comment type="similarity">
    <text evidence="2">Belongs to the GerABKC lipoprotein family.</text>
</comment>
<accession>A0A9X2BNU4</accession>
<evidence type="ECO:0000256" key="6">
    <source>
        <dbReference type="ARBA" id="ARBA00023139"/>
    </source>
</evidence>
<dbReference type="PANTHER" id="PTHR35789">
    <property type="entry name" value="SPORE GERMINATION PROTEIN B3"/>
    <property type="match status" value="1"/>
</dbReference>
<dbReference type="InterPro" id="IPR057336">
    <property type="entry name" value="GerAC_N"/>
</dbReference>
<dbReference type="Pfam" id="PF05504">
    <property type="entry name" value="Spore_GerAC"/>
    <property type="match status" value="1"/>
</dbReference>
<keyword evidence="11" id="KW-1185">Reference proteome</keyword>
<evidence type="ECO:0000256" key="4">
    <source>
        <dbReference type="ARBA" id="ARBA00022729"/>
    </source>
</evidence>
<keyword evidence="4" id="KW-0732">Signal</keyword>
<dbReference type="EMBL" id="JALPRK010000006">
    <property type="protein sequence ID" value="MCK8487219.1"/>
    <property type="molecule type" value="Genomic_DNA"/>
</dbReference>
<dbReference type="NCBIfam" id="TIGR02887">
    <property type="entry name" value="spore_ger_x_C"/>
    <property type="match status" value="1"/>
</dbReference>
<dbReference type="Pfam" id="PF25198">
    <property type="entry name" value="Spore_GerAC_N"/>
    <property type="match status" value="1"/>
</dbReference>
<keyword evidence="6" id="KW-0564">Palmitate</keyword>
<evidence type="ECO:0000259" key="8">
    <source>
        <dbReference type="Pfam" id="PF05504"/>
    </source>
</evidence>
<evidence type="ECO:0000256" key="1">
    <source>
        <dbReference type="ARBA" id="ARBA00004635"/>
    </source>
</evidence>
<sequence>MGGFPRWLRVFLASCAASLLLSGCWSRNEINDIVVVTAVGIDKQKDQYIVSLQVPISRLLGPAISGGGTNTKLVSDAARTMSETGVTIMEAYRKIQQKIPREIYFTHNRIIVFGEEMAQSGILPVMDFFERYRQPQLASYILVTKGRAADVLSYKPKIESLAGHQFREELTNGSVLAVHAKDFMNALMDDGIEPAAGQVEIISGDARGNSEETGQNLKLPDEKTTIAMLGTAVFKEDKLVGWLDDEETRGLLWIKNEVKSGGVITIAIPETEGGGKISAQLNVCNTKMIPNIGGDEPSLRLRIESHVEIFENSSRLDLSDPQTVEKVEKMMETDALNRIGEVLDKVQKELRADIFGFGDAFYRKYPKVWNHELKKQWDDRFPYLPVQVTAKVKVEGTGLSNKTYRDGVK</sequence>
<comment type="caution">
    <text evidence="10">The sequence shown here is derived from an EMBL/GenBank/DDBJ whole genome shotgun (WGS) entry which is preliminary data.</text>
</comment>
<evidence type="ECO:0000259" key="9">
    <source>
        <dbReference type="Pfam" id="PF25198"/>
    </source>
</evidence>
<dbReference type="Proteomes" id="UP001139534">
    <property type="component" value="Unassembled WGS sequence"/>
</dbReference>
<reference evidence="10" key="1">
    <citation type="submission" date="2022-04" db="EMBL/GenBank/DDBJ databases">
        <authorList>
            <person name="Seo M.-J."/>
        </authorList>
    </citation>
    <scope>NUCLEOTIDE SEQUENCE</scope>
    <source>
        <strain evidence="10">MBLB2552</strain>
    </source>
</reference>
<dbReference type="GO" id="GO:0009847">
    <property type="term" value="P:spore germination"/>
    <property type="evidence" value="ECO:0007669"/>
    <property type="project" value="InterPro"/>
</dbReference>
<dbReference type="InterPro" id="IPR046953">
    <property type="entry name" value="Spore_GerAC-like_C"/>
</dbReference>
<keyword evidence="3" id="KW-0309">Germination</keyword>
<dbReference type="InterPro" id="IPR038501">
    <property type="entry name" value="Spore_GerAC_C_sf"/>
</dbReference>
<name>A0A9X2BNU4_9BACL</name>
<dbReference type="InterPro" id="IPR008844">
    <property type="entry name" value="Spore_GerAC-like"/>
</dbReference>
<dbReference type="RefSeq" id="WP_248551428.1">
    <property type="nucleotide sequence ID" value="NZ_JALPRK010000006.1"/>
</dbReference>
<feature type="domain" description="Spore germination protein N-terminal" evidence="9">
    <location>
        <begin position="27"/>
        <end position="200"/>
    </location>
</feature>
<evidence type="ECO:0000256" key="5">
    <source>
        <dbReference type="ARBA" id="ARBA00023136"/>
    </source>
</evidence>
<keyword evidence="7" id="KW-0449">Lipoprotein</keyword>
<evidence type="ECO:0000256" key="3">
    <source>
        <dbReference type="ARBA" id="ARBA00022544"/>
    </source>
</evidence>
<feature type="domain" description="Spore germination GerAC-like C-terminal" evidence="8">
    <location>
        <begin position="230"/>
        <end position="398"/>
    </location>
</feature>
<protein>
    <submittedName>
        <fullName evidence="10">Ger(X)C family spore germination protein</fullName>
    </submittedName>
</protein>
<proteinExistence type="inferred from homology"/>